<gene>
    <name evidence="14" type="ORF">M9458_040184</name>
</gene>
<dbReference type="PANTHER" id="PTHR21771">
    <property type="entry name" value="MITOCHONDRIA-EATING PROTEIN-RELATED"/>
    <property type="match status" value="1"/>
</dbReference>
<keyword evidence="6" id="KW-0963">Cytoplasm</keyword>
<evidence type="ECO:0000256" key="10">
    <source>
        <dbReference type="ARBA" id="ARBA00023128"/>
    </source>
</evidence>
<reference evidence="14 15" key="1">
    <citation type="submission" date="2024-05" db="EMBL/GenBank/DDBJ databases">
        <title>Genome sequencing and assembly of Indian major carp, Cirrhinus mrigala (Hamilton, 1822).</title>
        <authorList>
            <person name="Mohindra V."/>
            <person name="Chowdhury L.M."/>
            <person name="Lal K."/>
            <person name="Jena J.K."/>
        </authorList>
    </citation>
    <scope>NUCLEOTIDE SEQUENCE [LARGE SCALE GENOMIC DNA]</scope>
    <source>
        <strain evidence="14">CM1030</strain>
        <tissue evidence="14">Blood</tissue>
    </source>
</reference>
<comment type="similarity">
    <text evidence="4">Belongs to the MIEAP family.</text>
</comment>
<evidence type="ECO:0000256" key="4">
    <source>
        <dbReference type="ARBA" id="ARBA00008233"/>
    </source>
</evidence>
<feature type="non-terminal residue" evidence="14">
    <location>
        <position position="1"/>
    </location>
</feature>
<feature type="non-terminal residue" evidence="14">
    <location>
        <position position="58"/>
    </location>
</feature>
<evidence type="ECO:0000256" key="2">
    <source>
        <dbReference type="ARBA" id="ARBA00004305"/>
    </source>
</evidence>
<dbReference type="AlphaFoldDB" id="A0ABD0NTM0"/>
<dbReference type="GO" id="GO:0005759">
    <property type="term" value="C:mitochondrial matrix"/>
    <property type="evidence" value="ECO:0007669"/>
    <property type="project" value="UniProtKB-SubCell"/>
</dbReference>
<dbReference type="GO" id="GO:0008289">
    <property type="term" value="F:lipid binding"/>
    <property type="evidence" value="ECO:0007669"/>
    <property type="project" value="UniProtKB-KW"/>
</dbReference>
<evidence type="ECO:0000256" key="7">
    <source>
        <dbReference type="ARBA" id="ARBA00022787"/>
    </source>
</evidence>
<dbReference type="InterPro" id="IPR026169">
    <property type="entry name" value="MIEAP"/>
</dbReference>
<feature type="domain" description="Mitochondria-eating protein C-terminal" evidence="13">
    <location>
        <begin position="1"/>
        <end position="57"/>
    </location>
</feature>
<evidence type="ECO:0000256" key="3">
    <source>
        <dbReference type="ARBA" id="ARBA00004496"/>
    </source>
</evidence>
<comment type="caution">
    <text evidence="14">The sequence shown here is derived from an EMBL/GenBank/DDBJ whole genome shotgun (WGS) entry which is preliminary data.</text>
</comment>
<protein>
    <recommendedName>
        <fullName evidence="5">Mitochondria-eating protein</fullName>
    </recommendedName>
    <alternativeName>
        <fullName evidence="12">Spermatogenesis-associated protein 18</fullName>
    </alternativeName>
</protein>
<keyword evidence="9" id="KW-0446">Lipid-binding</keyword>
<dbReference type="EMBL" id="JAMKFB020000020">
    <property type="protein sequence ID" value="KAL0164431.1"/>
    <property type="molecule type" value="Genomic_DNA"/>
</dbReference>
<keyword evidence="10" id="KW-0496">Mitochondrion</keyword>
<keyword evidence="8" id="KW-0175">Coiled coil</keyword>
<organism evidence="14 15">
    <name type="scientific">Cirrhinus mrigala</name>
    <name type="common">Mrigala</name>
    <dbReference type="NCBI Taxonomy" id="683832"/>
    <lineage>
        <taxon>Eukaryota</taxon>
        <taxon>Metazoa</taxon>
        <taxon>Chordata</taxon>
        <taxon>Craniata</taxon>
        <taxon>Vertebrata</taxon>
        <taxon>Euteleostomi</taxon>
        <taxon>Actinopterygii</taxon>
        <taxon>Neopterygii</taxon>
        <taxon>Teleostei</taxon>
        <taxon>Ostariophysi</taxon>
        <taxon>Cypriniformes</taxon>
        <taxon>Cyprinidae</taxon>
        <taxon>Labeoninae</taxon>
        <taxon>Labeonini</taxon>
        <taxon>Cirrhinus</taxon>
    </lineage>
</organism>
<evidence type="ECO:0000256" key="8">
    <source>
        <dbReference type="ARBA" id="ARBA00023054"/>
    </source>
</evidence>
<keyword evidence="7" id="KW-1000">Mitochondrion outer membrane</keyword>
<evidence type="ECO:0000259" key="13">
    <source>
        <dbReference type="Pfam" id="PF16026"/>
    </source>
</evidence>
<evidence type="ECO:0000313" key="15">
    <source>
        <dbReference type="Proteomes" id="UP001529510"/>
    </source>
</evidence>
<evidence type="ECO:0000256" key="5">
    <source>
        <dbReference type="ARBA" id="ARBA00019863"/>
    </source>
</evidence>
<dbReference type="InterPro" id="IPR031981">
    <property type="entry name" value="MIEAP_C"/>
</dbReference>
<evidence type="ECO:0000256" key="9">
    <source>
        <dbReference type="ARBA" id="ARBA00023121"/>
    </source>
</evidence>
<keyword evidence="15" id="KW-1185">Reference proteome</keyword>
<comment type="subcellular location">
    <subcellularLocation>
        <location evidence="3">Cytoplasm</location>
    </subcellularLocation>
    <subcellularLocation>
        <location evidence="2">Mitochondrion matrix</location>
    </subcellularLocation>
    <subcellularLocation>
        <location evidence="1">Mitochondrion outer membrane</location>
    </subcellularLocation>
</comment>
<evidence type="ECO:0000256" key="12">
    <source>
        <dbReference type="ARBA" id="ARBA00032687"/>
    </source>
</evidence>
<evidence type="ECO:0000256" key="1">
    <source>
        <dbReference type="ARBA" id="ARBA00004294"/>
    </source>
</evidence>
<evidence type="ECO:0000256" key="6">
    <source>
        <dbReference type="ARBA" id="ARBA00022490"/>
    </source>
</evidence>
<sequence length="58" mass="6448">DVINAMNVNPRISFPPEVDFVLISSFIREACRIAFAMQTLDPPLDLAFSSDGELYSDV</sequence>
<dbReference type="Proteomes" id="UP001529510">
    <property type="component" value="Unassembled WGS sequence"/>
</dbReference>
<accession>A0ABD0NTM0</accession>
<dbReference type="Pfam" id="PF16026">
    <property type="entry name" value="MIEAP"/>
    <property type="match status" value="1"/>
</dbReference>
<dbReference type="PANTHER" id="PTHR21771:SF0">
    <property type="entry name" value="MITOCHONDRIA-EATING PROTEIN"/>
    <property type="match status" value="1"/>
</dbReference>
<evidence type="ECO:0000256" key="11">
    <source>
        <dbReference type="ARBA" id="ARBA00023136"/>
    </source>
</evidence>
<name>A0ABD0NTM0_CIRMR</name>
<evidence type="ECO:0000313" key="14">
    <source>
        <dbReference type="EMBL" id="KAL0164431.1"/>
    </source>
</evidence>
<dbReference type="GO" id="GO:0005741">
    <property type="term" value="C:mitochondrial outer membrane"/>
    <property type="evidence" value="ECO:0007669"/>
    <property type="project" value="UniProtKB-SubCell"/>
</dbReference>
<proteinExistence type="inferred from homology"/>
<keyword evidence="11" id="KW-0472">Membrane</keyword>